<proteinExistence type="inferred from homology"/>
<evidence type="ECO:0000256" key="12">
    <source>
        <dbReference type="ARBA" id="ARBA00023170"/>
    </source>
</evidence>
<keyword evidence="9" id="KW-0406">Ion transport</keyword>
<feature type="signal peptide" evidence="16">
    <location>
        <begin position="1"/>
        <end position="33"/>
    </location>
</feature>
<organism evidence="19 20">
    <name type="scientific">Duganella rivi</name>
    <dbReference type="NCBI Taxonomy" id="2666083"/>
    <lineage>
        <taxon>Bacteria</taxon>
        <taxon>Pseudomonadati</taxon>
        <taxon>Pseudomonadota</taxon>
        <taxon>Betaproteobacteria</taxon>
        <taxon>Burkholderiales</taxon>
        <taxon>Oxalobacteraceae</taxon>
        <taxon>Telluria group</taxon>
        <taxon>Duganella</taxon>
    </lineage>
</organism>
<dbReference type="AlphaFoldDB" id="A0A7X4GUN4"/>
<dbReference type="Gene3D" id="2.170.130.10">
    <property type="entry name" value="TonB-dependent receptor, plug domain"/>
    <property type="match status" value="1"/>
</dbReference>
<dbReference type="Gene3D" id="2.40.170.20">
    <property type="entry name" value="TonB-dependent receptor, beta-barrel domain"/>
    <property type="match status" value="1"/>
</dbReference>
<evidence type="ECO:0000259" key="17">
    <source>
        <dbReference type="Pfam" id="PF00593"/>
    </source>
</evidence>
<dbReference type="GO" id="GO:0015344">
    <property type="term" value="F:siderophore uptake transmembrane transporter activity"/>
    <property type="evidence" value="ECO:0007669"/>
    <property type="project" value="TreeGrafter"/>
</dbReference>
<keyword evidence="6 14" id="KW-0812">Transmembrane</keyword>
<dbReference type="FunFam" id="2.170.130.10:FF:000001">
    <property type="entry name" value="Catecholate siderophore TonB-dependent receptor"/>
    <property type="match status" value="1"/>
</dbReference>
<dbReference type="NCBIfam" id="NF007349">
    <property type="entry name" value="PRK09840.1"/>
    <property type="match status" value="1"/>
</dbReference>
<evidence type="ECO:0000256" key="3">
    <source>
        <dbReference type="ARBA" id="ARBA00022448"/>
    </source>
</evidence>
<dbReference type="SUPFAM" id="SSF56935">
    <property type="entry name" value="Porins"/>
    <property type="match status" value="1"/>
</dbReference>
<reference evidence="19 20" key="1">
    <citation type="submission" date="2019-12" db="EMBL/GenBank/DDBJ databases">
        <title>Novel species isolated from a subtropical stream in China.</title>
        <authorList>
            <person name="Lu H."/>
        </authorList>
    </citation>
    <scope>NUCLEOTIDE SEQUENCE [LARGE SCALE GENOMIC DNA]</scope>
    <source>
        <strain evidence="19 20">FT55W</strain>
    </source>
</reference>
<dbReference type="Pfam" id="PF00593">
    <property type="entry name" value="TonB_dep_Rec_b-barrel"/>
    <property type="match status" value="1"/>
</dbReference>
<dbReference type="Proteomes" id="UP000450012">
    <property type="component" value="Unassembled WGS sequence"/>
</dbReference>
<evidence type="ECO:0000256" key="6">
    <source>
        <dbReference type="ARBA" id="ARBA00022692"/>
    </source>
</evidence>
<evidence type="ECO:0000256" key="2">
    <source>
        <dbReference type="ARBA" id="ARBA00009810"/>
    </source>
</evidence>
<evidence type="ECO:0000256" key="7">
    <source>
        <dbReference type="ARBA" id="ARBA00022729"/>
    </source>
</evidence>
<evidence type="ECO:0000256" key="14">
    <source>
        <dbReference type="PROSITE-ProRule" id="PRU01360"/>
    </source>
</evidence>
<evidence type="ECO:0000256" key="10">
    <source>
        <dbReference type="ARBA" id="ARBA00023077"/>
    </source>
</evidence>
<name>A0A7X4GUN4_9BURK</name>
<comment type="subcellular location">
    <subcellularLocation>
        <location evidence="1 14">Cell outer membrane</location>
        <topology evidence="1 14">Multi-pass membrane protein</topology>
    </subcellularLocation>
</comment>
<protein>
    <submittedName>
        <fullName evidence="19">Catecholate siderophore receptor Fiu</fullName>
    </submittedName>
</protein>
<accession>A0A7X4GUN4</accession>
<dbReference type="InterPro" id="IPR036942">
    <property type="entry name" value="Beta-barrel_TonB_sf"/>
</dbReference>
<evidence type="ECO:0000313" key="20">
    <source>
        <dbReference type="Proteomes" id="UP000450012"/>
    </source>
</evidence>
<dbReference type="PANTHER" id="PTHR32552">
    <property type="entry name" value="FERRICHROME IRON RECEPTOR-RELATED"/>
    <property type="match status" value="1"/>
</dbReference>
<keyword evidence="12 19" id="KW-0675">Receptor</keyword>
<keyword evidence="20" id="KW-1185">Reference proteome</keyword>
<keyword evidence="5" id="KW-0410">Iron transport</keyword>
<feature type="domain" description="TonB-dependent receptor plug" evidence="18">
    <location>
        <begin position="76"/>
        <end position="176"/>
    </location>
</feature>
<evidence type="ECO:0000256" key="4">
    <source>
        <dbReference type="ARBA" id="ARBA00022452"/>
    </source>
</evidence>
<comment type="similarity">
    <text evidence="2 14 15">Belongs to the TonB-dependent receptor family.</text>
</comment>
<keyword evidence="10 15" id="KW-0798">TonB box</keyword>
<evidence type="ECO:0000256" key="16">
    <source>
        <dbReference type="SAM" id="SignalP"/>
    </source>
</evidence>
<dbReference type="EMBL" id="WWCK01000006">
    <property type="protein sequence ID" value="MYM69485.1"/>
    <property type="molecule type" value="Genomic_DNA"/>
</dbReference>
<evidence type="ECO:0000256" key="5">
    <source>
        <dbReference type="ARBA" id="ARBA00022496"/>
    </source>
</evidence>
<keyword evidence="8" id="KW-0408">Iron</keyword>
<evidence type="ECO:0000313" key="19">
    <source>
        <dbReference type="EMBL" id="MYM69485.1"/>
    </source>
</evidence>
<keyword evidence="3 14" id="KW-0813">Transport</keyword>
<evidence type="ECO:0000256" key="1">
    <source>
        <dbReference type="ARBA" id="ARBA00004571"/>
    </source>
</evidence>
<keyword evidence="11 14" id="KW-0472">Membrane</keyword>
<dbReference type="InterPro" id="IPR039426">
    <property type="entry name" value="TonB-dep_rcpt-like"/>
</dbReference>
<dbReference type="CDD" id="cd01347">
    <property type="entry name" value="ligand_gated_channel"/>
    <property type="match status" value="1"/>
</dbReference>
<keyword evidence="4 14" id="KW-1134">Transmembrane beta strand</keyword>
<dbReference type="RefSeq" id="WP_161015966.1">
    <property type="nucleotide sequence ID" value="NZ_WWCK01000006.1"/>
</dbReference>
<evidence type="ECO:0000259" key="18">
    <source>
        <dbReference type="Pfam" id="PF07715"/>
    </source>
</evidence>
<gene>
    <name evidence="19" type="ORF">GTP45_21960</name>
</gene>
<evidence type="ECO:0000256" key="15">
    <source>
        <dbReference type="RuleBase" id="RU003357"/>
    </source>
</evidence>
<feature type="domain" description="TonB-dependent receptor-like beta-barrel" evidence="17">
    <location>
        <begin position="314"/>
        <end position="762"/>
    </location>
</feature>
<dbReference type="InterPro" id="IPR037066">
    <property type="entry name" value="Plug_dom_sf"/>
</dbReference>
<evidence type="ECO:0000256" key="9">
    <source>
        <dbReference type="ARBA" id="ARBA00023065"/>
    </source>
</evidence>
<dbReference type="InterPro" id="IPR000531">
    <property type="entry name" value="Beta-barrel_TonB"/>
</dbReference>
<comment type="caution">
    <text evidence="19">The sequence shown here is derived from an EMBL/GenBank/DDBJ whole genome shotgun (WGS) entry which is preliminary data.</text>
</comment>
<dbReference type="PANTHER" id="PTHR32552:SF89">
    <property type="entry name" value="CATECHOLATE SIDEROPHORE RECEPTOR FIU"/>
    <property type="match status" value="1"/>
</dbReference>
<keyword evidence="13 14" id="KW-0998">Cell outer membrane</keyword>
<dbReference type="PROSITE" id="PS52016">
    <property type="entry name" value="TONB_DEPENDENT_REC_3"/>
    <property type="match status" value="1"/>
</dbReference>
<dbReference type="InterPro" id="IPR012910">
    <property type="entry name" value="Plug_dom"/>
</dbReference>
<sequence>MAMIKSRKHAQTRFNQHMSAALAAMLLPVAAHAADTVTAPDAAEKTKTLQEVQVNGSRENDFKAERASSAKYTEKLVDTAQTLTVIKKELIEQQGATTLTEALRNTPGVGAFFLGENGNTNTGDAIYMRGFDASSSIYVDGVRDIGSISRDTFNIEQIDVLKGPAGTDNGRSSPTGSINLVSKQPQLENAYSGSATVGSGKQRRATADINTVIDADSGIAFRLNLLDQDSENPGRDFVKAKRWGVAPSVAFGLNSPTRVYLNYFHVKQNNIPDGGVLTIGLPGWTPPPDIAAVAATPTAPARPAKSFSFMAGAAPVDPKNFYGSVLDHDNVKADMATVKVEHDFANGAKLVNTSRYGKTKQDYLLTSFMATNTNLNANTAATGADNWVMARTNLTTKDQLNEILTNQTTLTADFATGALKHTVVGGVELTNEKQTNFTYANTAPAATAGLPPTSIYHPNPNTPITSAQVNLKRNGGRSDGTTNTQSLYVFDTIKVGEQWIFNGGVRVDHYNTTYNATTVQAAAAAGQPQLIPIGTLVASSIEASDNLVNGKLSALYKPTANSSVYALVASSKAPPGGTNFALSTSASSAANPKFDPQETTNYELGTKWDLLGQKLALSAALFRTEVKNEVEQDPVDSQYYQTGKKRVEGIELGLTGEILPKWLVSAGYVHQKTKVESGKVVTASGDNQLTYTPKQSLTLWTSYTLPFGLQVGGGARFSDKLARGTDGAVGTPAYANSYWVFDAMASYPINKHIDLRLNVYNLADKEYVQAINKSGYRYTPGAPRSGSLTANFKF</sequence>
<evidence type="ECO:0000256" key="11">
    <source>
        <dbReference type="ARBA" id="ARBA00023136"/>
    </source>
</evidence>
<evidence type="ECO:0000256" key="13">
    <source>
        <dbReference type="ARBA" id="ARBA00023237"/>
    </source>
</evidence>
<dbReference type="GO" id="GO:0009279">
    <property type="term" value="C:cell outer membrane"/>
    <property type="evidence" value="ECO:0007669"/>
    <property type="project" value="UniProtKB-SubCell"/>
</dbReference>
<feature type="chain" id="PRO_5030661818" evidence="16">
    <location>
        <begin position="34"/>
        <end position="794"/>
    </location>
</feature>
<keyword evidence="7 16" id="KW-0732">Signal</keyword>
<dbReference type="Pfam" id="PF07715">
    <property type="entry name" value="Plug"/>
    <property type="match status" value="1"/>
</dbReference>
<evidence type="ECO:0000256" key="8">
    <source>
        <dbReference type="ARBA" id="ARBA00023004"/>
    </source>
</evidence>
<dbReference type="GO" id="GO:0015891">
    <property type="term" value="P:siderophore transport"/>
    <property type="evidence" value="ECO:0007669"/>
    <property type="project" value="UniProtKB-ARBA"/>
</dbReference>